<dbReference type="InterPro" id="IPR005119">
    <property type="entry name" value="LysR_subst-bd"/>
</dbReference>
<keyword evidence="7" id="KW-1185">Reference proteome</keyword>
<feature type="domain" description="HTH lysR-type" evidence="5">
    <location>
        <begin position="1"/>
        <end position="60"/>
    </location>
</feature>
<evidence type="ECO:0000256" key="4">
    <source>
        <dbReference type="ARBA" id="ARBA00023163"/>
    </source>
</evidence>
<dbReference type="SUPFAM" id="SSF53850">
    <property type="entry name" value="Periplasmic binding protein-like II"/>
    <property type="match status" value="1"/>
</dbReference>
<dbReference type="Gene3D" id="1.10.10.10">
    <property type="entry name" value="Winged helix-like DNA-binding domain superfamily/Winged helix DNA-binding domain"/>
    <property type="match status" value="1"/>
</dbReference>
<name>A0ABY2AIZ8_9GAMM</name>
<comment type="similarity">
    <text evidence="1">Belongs to the LysR transcriptional regulatory family.</text>
</comment>
<reference evidence="6 7" key="1">
    <citation type="submission" date="2019-02" db="EMBL/GenBank/DDBJ databases">
        <title>Corallincola luteus sp. nov., a marine bacterium isolated from surface sediment of Bohai Sea in China.</title>
        <authorList>
            <person name="Ren Q."/>
        </authorList>
    </citation>
    <scope>NUCLEOTIDE SEQUENCE [LARGE SCALE GENOMIC DNA]</scope>
    <source>
        <strain evidence="6 7">DASS28</strain>
    </source>
</reference>
<evidence type="ECO:0000256" key="3">
    <source>
        <dbReference type="ARBA" id="ARBA00023125"/>
    </source>
</evidence>
<dbReference type="Pfam" id="PF03466">
    <property type="entry name" value="LysR_substrate"/>
    <property type="match status" value="1"/>
</dbReference>
<sequence length="304" mass="34746">MSLRLEQIKLFLAVVELGSFAAAGDKLNLPQPTVSRHIKQLEDTLGIHLFDRGKRKVTLNEFGHGFLHYANRIYAANNDALMFAEGCSSTPSGNLVIEAVPGICEILLRHFDEKFAQQYPEIKLSFRSLRSSDGDKPLQGDIRIHMQKPKEENLIARTFIDIERDFYATPDFIARYGPFSHPSQLQCVPCIQICADTESPEQWMYLEHNRIQTLDIQPILTVDIGYLAISAAINNRGVIWAPPILIAENLERGELVPLFKQQFTYTHPVYLIYRSNHYQPPKERVFIASLLAQFDRDTPYNQSK</sequence>
<dbReference type="PANTHER" id="PTHR30537">
    <property type="entry name" value="HTH-TYPE TRANSCRIPTIONAL REGULATOR"/>
    <property type="match status" value="1"/>
</dbReference>
<evidence type="ECO:0000256" key="1">
    <source>
        <dbReference type="ARBA" id="ARBA00009437"/>
    </source>
</evidence>
<keyword evidence="3" id="KW-0238">DNA-binding</keyword>
<organism evidence="6 7">
    <name type="scientific">Corallincola luteus</name>
    <dbReference type="NCBI Taxonomy" id="1775177"/>
    <lineage>
        <taxon>Bacteria</taxon>
        <taxon>Pseudomonadati</taxon>
        <taxon>Pseudomonadota</taxon>
        <taxon>Gammaproteobacteria</taxon>
        <taxon>Alteromonadales</taxon>
        <taxon>Psychromonadaceae</taxon>
        <taxon>Corallincola</taxon>
    </lineage>
</organism>
<dbReference type="RefSeq" id="WP_131416119.1">
    <property type="nucleotide sequence ID" value="NZ_SJXE01000006.1"/>
</dbReference>
<keyword evidence="2" id="KW-0805">Transcription regulation</keyword>
<dbReference type="InterPro" id="IPR058163">
    <property type="entry name" value="LysR-type_TF_proteobact-type"/>
</dbReference>
<dbReference type="EMBL" id="SJXE01000006">
    <property type="protein sequence ID" value="TCI02697.1"/>
    <property type="molecule type" value="Genomic_DNA"/>
</dbReference>
<dbReference type="InterPro" id="IPR036388">
    <property type="entry name" value="WH-like_DNA-bd_sf"/>
</dbReference>
<dbReference type="SUPFAM" id="SSF46785">
    <property type="entry name" value="Winged helix' DNA-binding domain"/>
    <property type="match status" value="1"/>
</dbReference>
<keyword evidence="4" id="KW-0804">Transcription</keyword>
<evidence type="ECO:0000256" key="2">
    <source>
        <dbReference type="ARBA" id="ARBA00023015"/>
    </source>
</evidence>
<proteinExistence type="inferred from homology"/>
<dbReference type="Pfam" id="PF00126">
    <property type="entry name" value="HTH_1"/>
    <property type="match status" value="1"/>
</dbReference>
<protein>
    <submittedName>
        <fullName evidence="6">LysR family transcriptional regulator</fullName>
    </submittedName>
</protein>
<dbReference type="PANTHER" id="PTHR30537:SF5">
    <property type="entry name" value="HTH-TYPE TRANSCRIPTIONAL ACTIVATOR TTDR-RELATED"/>
    <property type="match status" value="1"/>
</dbReference>
<dbReference type="InterPro" id="IPR000847">
    <property type="entry name" value="LysR_HTH_N"/>
</dbReference>
<accession>A0ABY2AIZ8</accession>
<dbReference type="Gene3D" id="3.40.190.290">
    <property type="match status" value="1"/>
</dbReference>
<dbReference type="InterPro" id="IPR036390">
    <property type="entry name" value="WH_DNA-bd_sf"/>
</dbReference>
<dbReference type="Proteomes" id="UP000292554">
    <property type="component" value="Unassembled WGS sequence"/>
</dbReference>
<dbReference type="PRINTS" id="PR00039">
    <property type="entry name" value="HTHLYSR"/>
</dbReference>
<comment type="caution">
    <text evidence="6">The sequence shown here is derived from an EMBL/GenBank/DDBJ whole genome shotgun (WGS) entry which is preliminary data.</text>
</comment>
<gene>
    <name evidence="6" type="ORF">EZV61_12935</name>
</gene>
<evidence type="ECO:0000259" key="5">
    <source>
        <dbReference type="PROSITE" id="PS50931"/>
    </source>
</evidence>
<evidence type="ECO:0000313" key="7">
    <source>
        <dbReference type="Proteomes" id="UP000292554"/>
    </source>
</evidence>
<dbReference type="PROSITE" id="PS50931">
    <property type="entry name" value="HTH_LYSR"/>
    <property type="match status" value="1"/>
</dbReference>
<evidence type="ECO:0000313" key="6">
    <source>
        <dbReference type="EMBL" id="TCI02697.1"/>
    </source>
</evidence>